<name>A0ABX0JP84_9PROT</name>
<reference evidence="2 3" key="1">
    <citation type="journal article" date="2020" name="Int. J. Syst. Evol. Microbiol.">
        <title>Novel acetic acid bacteria from cider fermentations: Acetobacter conturbans sp. nov. and Acetobacter fallax sp. nov.</title>
        <authorList>
            <person name="Sombolestani A.S."/>
            <person name="Cleenwerck I."/>
            <person name="Cnockaert M."/>
            <person name="Borremans W."/>
            <person name="Wieme A.D."/>
            <person name="De Vuyst L."/>
            <person name="Vandamme P."/>
        </authorList>
    </citation>
    <scope>NUCLEOTIDE SEQUENCE [LARGE SCALE GENOMIC DNA]</scope>
    <source>
        <strain evidence="2 3">LMG 30640</strain>
    </source>
</reference>
<protein>
    <recommendedName>
        <fullName evidence="1">F5/8 type C domain-containing protein</fullName>
    </recommendedName>
</protein>
<dbReference type="InterPro" id="IPR000421">
    <property type="entry name" value="FA58C"/>
</dbReference>
<dbReference type="Pfam" id="PF00754">
    <property type="entry name" value="F5_F8_type_C"/>
    <property type="match status" value="1"/>
</dbReference>
<dbReference type="InterPro" id="IPR051941">
    <property type="entry name" value="BG_Antigen-Binding_Lectin"/>
</dbReference>
<evidence type="ECO:0000313" key="3">
    <source>
        <dbReference type="Proteomes" id="UP000635278"/>
    </source>
</evidence>
<dbReference type="InterPro" id="IPR008979">
    <property type="entry name" value="Galactose-bd-like_sf"/>
</dbReference>
<dbReference type="PANTHER" id="PTHR45713:SF6">
    <property type="entry name" value="F5_8 TYPE C DOMAIN-CONTAINING PROTEIN"/>
    <property type="match status" value="1"/>
</dbReference>
<dbReference type="Gene3D" id="2.60.120.260">
    <property type="entry name" value="Galactose-binding domain-like"/>
    <property type="match status" value="1"/>
</dbReference>
<proteinExistence type="predicted"/>
<dbReference type="EMBL" id="WOTB01000006">
    <property type="protein sequence ID" value="NHN84306.1"/>
    <property type="molecule type" value="Genomic_DNA"/>
</dbReference>
<gene>
    <name evidence="2" type="ORF">GOB93_06555</name>
</gene>
<accession>A0ABX0JP84</accession>
<dbReference type="RefSeq" id="WP_173582695.1">
    <property type="nucleotide sequence ID" value="NZ_WOTB01000006.1"/>
</dbReference>
<dbReference type="PROSITE" id="PS50022">
    <property type="entry name" value="FA58C_3"/>
    <property type="match status" value="1"/>
</dbReference>
<evidence type="ECO:0000313" key="2">
    <source>
        <dbReference type="EMBL" id="NHN84306.1"/>
    </source>
</evidence>
<dbReference type="PANTHER" id="PTHR45713">
    <property type="entry name" value="FTP DOMAIN-CONTAINING PROTEIN"/>
    <property type="match status" value="1"/>
</dbReference>
<sequence length="507" mass="58085">MSSGENTDKPMIIKISGLGNIGNRMMQYISAVRFARHFPNARIERVSLPEWGIEFDHSGETAPTDDIMHVDDHFRDEQHLVSTIRDRNPDVVFFTGYLQKTALFGDHREWKDIFSEREEVDVRFGDNDLVVSIRTGEIVEGYYQYPLIPIEFYRHLEKTTGMNLVFVGQITDNGYSRDLRDAFPHSRFIPHISPMKDFEILRRAKNVVVGISTFSFLATWLSDAEKIILPLWGFFSIPCHLNEIELLPPDDDRYEFWLFPFVPGLPEAQMREISASVAGMCRKTDMEEIISIRNRINSISVRETDFQVDDTWYASRYPDASLDIALGYFRNPYDHYTRTGVWEGRLPTPPTRPDLPNVASGKKALVSSFSEYAAGASAEEQARAAVDGPVEGDCAFHTKDENYPWWQVDLGQIHRISYMIICNREGGDILKDRCLPLGVYSSEDGVKWYCVRVHRQLFGGMDGHPLEINLHPAITARHILLVAQKHTYFHLEQVQIFGVPDDRTGNA</sequence>
<evidence type="ECO:0000259" key="1">
    <source>
        <dbReference type="PROSITE" id="PS50022"/>
    </source>
</evidence>
<dbReference type="SUPFAM" id="SSF49785">
    <property type="entry name" value="Galactose-binding domain-like"/>
    <property type="match status" value="1"/>
</dbReference>
<organism evidence="2 3">
    <name type="scientific">Acetobacter musti</name>
    <dbReference type="NCBI Taxonomy" id="864732"/>
    <lineage>
        <taxon>Bacteria</taxon>
        <taxon>Pseudomonadati</taxon>
        <taxon>Pseudomonadota</taxon>
        <taxon>Alphaproteobacteria</taxon>
        <taxon>Acetobacterales</taxon>
        <taxon>Acetobacteraceae</taxon>
        <taxon>Acetobacter</taxon>
    </lineage>
</organism>
<comment type="caution">
    <text evidence="2">The sequence shown here is derived from an EMBL/GenBank/DDBJ whole genome shotgun (WGS) entry which is preliminary data.</text>
</comment>
<feature type="domain" description="F5/8 type C" evidence="1">
    <location>
        <begin position="348"/>
        <end position="499"/>
    </location>
</feature>
<keyword evidence="3" id="KW-1185">Reference proteome</keyword>
<dbReference type="Proteomes" id="UP000635278">
    <property type="component" value="Unassembled WGS sequence"/>
</dbReference>